<dbReference type="GO" id="GO:0000729">
    <property type="term" value="P:DNA double-strand break processing"/>
    <property type="evidence" value="ECO:0007669"/>
    <property type="project" value="TreeGrafter"/>
</dbReference>
<dbReference type="GO" id="GO:0042800">
    <property type="term" value="F:histone H3K4 methyltransferase activity"/>
    <property type="evidence" value="ECO:0007669"/>
    <property type="project" value="TreeGrafter"/>
</dbReference>
<dbReference type="PANTHER" id="PTHR46060:SF2">
    <property type="entry name" value="HISTONE-LYSINE N-METHYLTRANSFERASE SETMAR"/>
    <property type="match status" value="1"/>
</dbReference>
<dbReference type="GO" id="GO:0035861">
    <property type="term" value="C:site of double-strand break"/>
    <property type="evidence" value="ECO:0007669"/>
    <property type="project" value="TreeGrafter"/>
</dbReference>
<dbReference type="Gene3D" id="1.10.10.10">
    <property type="entry name" value="Winged helix-like DNA-binding domain superfamily/Winged helix DNA-binding domain"/>
    <property type="match status" value="1"/>
</dbReference>
<dbReference type="InterPro" id="IPR036388">
    <property type="entry name" value="WH-like_DNA-bd_sf"/>
</dbReference>
<proteinExistence type="predicted"/>
<reference evidence="2" key="1">
    <citation type="submission" date="2022-11" db="UniProtKB">
        <authorList>
            <consortium name="WormBaseParasite"/>
        </authorList>
    </citation>
    <scope>IDENTIFICATION</scope>
</reference>
<dbReference type="InterPro" id="IPR036397">
    <property type="entry name" value="RNaseH_sf"/>
</dbReference>
<dbReference type="GO" id="GO:0003690">
    <property type="term" value="F:double-stranded DNA binding"/>
    <property type="evidence" value="ECO:0007669"/>
    <property type="project" value="TreeGrafter"/>
</dbReference>
<dbReference type="GO" id="GO:0006303">
    <property type="term" value="P:double-strand break repair via nonhomologous end joining"/>
    <property type="evidence" value="ECO:0007669"/>
    <property type="project" value="TreeGrafter"/>
</dbReference>
<dbReference type="InterPro" id="IPR001888">
    <property type="entry name" value="Transposase_1"/>
</dbReference>
<dbReference type="GO" id="GO:0044547">
    <property type="term" value="F:DNA topoisomerase binding"/>
    <property type="evidence" value="ECO:0007669"/>
    <property type="project" value="TreeGrafter"/>
</dbReference>
<dbReference type="GO" id="GO:0031297">
    <property type="term" value="P:replication fork processing"/>
    <property type="evidence" value="ECO:0007669"/>
    <property type="project" value="TreeGrafter"/>
</dbReference>
<dbReference type="GO" id="GO:0000014">
    <property type="term" value="F:single-stranded DNA endodeoxyribonuclease activity"/>
    <property type="evidence" value="ECO:0007669"/>
    <property type="project" value="TreeGrafter"/>
</dbReference>
<organism evidence="1 2">
    <name type="scientific">Acrobeloides nanus</name>
    <dbReference type="NCBI Taxonomy" id="290746"/>
    <lineage>
        <taxon>Eukaryota</taxon>
        <taxon>Metazoa</taxon>
        <taxon>Ecdysozoa</taxon>
        <taxon>Nematoda</taxon>
        <taxon>Chromadorea</taxon>
        <taxon>Rhabditida</taxon>
        <taxon>Tylenchina</taxon>
        <taxon>Cephalobomorpha</taxon>
        <taxon>Cephaloboidea</taxon>
        <taxon>Cephalobidae</taxon>
        <taxon>Acrobeloides</taxon>
    </lineage>
</organism>
<dbReference type="Proteomes" id="UP000887540">
    <property type="component" value="Unplaced"/>
</dbReference>
<keyword evidence="1" id="KW-1185">Reference proteome</keyword>
<dbReference type="GO" id="GO:0003697">
    <property type="term" value="F:single-stranded DNA binding"/>
    <property type="evidence" value="ECO:0007669"/>
    <property type="project" value="TreeGrafter"/>
</dbReference>
<dbReference type="AlphaFoldDB" id="A0A914CMP6"/>
<dbReference type="GO" id="GO:0046975">
    <property type="term" value="F:histone H3K36 methyltransferase activity"/>
    <property type="evidence" value="ECO:0007669"/>
    <property type="project" value="TreeGrafter"/>
</dbReference>
<sequence>MEDLEDEARSGRPSTFNEDELRRLVEEDPKRTTRELAAILQKDKALVWRHLQAIGMINKFGVWVPYKLSDLNKGTRFVCASELLERHESGNLNLDLILTGDEKWVLYINVTRRREWVRRGENATPTAKAGLHPKKVLLCLWWDTEGVVHWELLAQGRTITAEVYCQQLDRLAEVLAEKRPHRQQHFLLHDNARPHTALLTQRKLAQLGWEALPHPPYSPDLAPTDYKAFRSLQHWLNGKEFATEEDVRKSIQEWIDSKSAGFWVKGIADLPNRWDKVIEYEGDYFPDD</sequence>
<name>A0A914CMP6_9BILA</name>
<protein>
    <submittedName>
        <fullName evidence="2">Transposase</fullName>
    </submittedName>
</protein>
<dbReference type="InterPro" id="IPR052709">
    <property type="entry name" value="Transposase-MT_Hybrid"/>
</dbReference>
<dbReference type="GO" id="GO:0005634">
    <property type="term" value="C:nucleus"/>
    <property type="evidence" value="ECO:0007669"/>
    <property type="project" value="TreeGrafter"/>
</dbReference>
<dbReference type="Gene3D" id="3.30.420.10">
    <property type="entry name" value="Ribonuclease H-like superfamily/Ribonuclease H"/>
    <property type="match status" value="1"/>
</dbReference>
<dbReference type="PANTHER" id="PTHR46060">
    <property type="entry name" value="MARINER MOS1 TRANSPOSASE-LIKE PROTEIN"/>
    <property type="match status" value="1"/>
</dbReference>
<evidence type="ECO:0000313" key="2">
    <source>
        <dbReference type="WBParaSite" id="ACRNAN_scaffold12517.g8870.t1"/>
    </source>
</evidence>
<evidence type="ECO:0000313" key="1">
    <source>
        <dbReference type="Proteomes" id="UP000887540"/>
    </source>
</evidence>
<dbReference type="GO" id="GO:0015074">
    <property type="term" value="P:DNA integration"/>
    <property type="evidence" value="ECO:0007669"/>
    <property type="project" value="TreeGrafter"/>
</dbReference>
<dbReference type="GO" id="GO:0044774">
    <property type="term" value="P:mitotic DNA integrity checkpoint signaling"/>
    <property type="evidence" value="ECO:0007669"/>
    <property type="project" value="TreeGrafter"/>
</dbReference>
<dbReference type="GO" id="GO:0000793">
    <property type="term" value="C:condensed chromosome"/>
    <property type="evidence" value="ECO:0007669"/>
    <property type="project" value="TreeGrafter"/>
</dbReference>
<dbReference type="WBParaSite" id="ACRNAN_scaffold12517.g8870.t1">
    <property type="protein sequence ID" value="ACRNAN_scaffold12517.g8870.t1"/>
    <property type="gene ID" value="ACRNAN_scaffold12517.g8870"/>
</dbReference>
<dbReference type="Pfam" id="PF01359">
    <property type="entry name" value="Transposase_1"/>
    <property type="match status" value="1"/>
</dbReference>
<accession>A0A914CMP6</accession>